<name>A0AA37T7P2_9GAMM</name>
<dbReference type="InterPro" id="IPR012807">
    <property type="entry name" value="Anti-sigma_ChrR"/>
</dbReference>
<proteinExistence type="predicted"/>
<reference evidence="2 3" key="1">
    <citation type="journal article" date="2014" name="Int. J. Syst. Evol. Microbiol.">
        <title>Complete genome sequence of Corynebacterium casei LMG S-19264T (=DSM 44701T), isolated from a smear-ripened cheese.</title>
        <authorList>
            <consortium name="US DOE Joint Genome Institute (JGI-PGF)"/>
            <person name="Walter F."/>
            <person name="Albersmeier A."/>
            <person name="Kalinowski J."/>
            <person name="Ruckert C."/>
        </authorList>
    </citation>
    <scope>NUCLEOTIDE SEQUENCE [LARGE SCALE GENOMIC DNA]</scope>
    <source>
        <strain evidence="2 3">NBRC 110095</strain>
    </source>
</reference>
<dbReference type="CDD" id="cd20301">
    <property type="entry name" value="cupin_ChrR"/>
    <property type="match status" value="1"/>
</dbReference>
<dbReference type="Pfam" id="PF12973">
    <property type="entry name" value="Cupin_7"/>
    <property type="match status" value="1"/>
</dbReference>
<comment type="caution">
    <text evidence="2">The sequence shown here is derived from an EMBL/GenBank/DDBJ whole genome shotgun (WGS) entry which is preliminary data.</text>
</comment>
<dbReference type="EMBL" id="BSPD01000030">
    <property type="protein sequence ID" value="GLS25391.1"/>
    <property type="molecule type" value="Genomic_DNA"/>
</dbReference>
<dbReference type="Gene3D" id="1.10.10.1320">
    <property type="entry name" value="Anti-sigma factor, zinc-finger domain"/>
    <property type="match status" value="1"/>
</dbReference>
<dbReference type="Gene3D" id="2.60.120.10">
    <property type="entry name" value="Jelly Rolls"/>
    <property type="match status" value="1"/>
</dbReference>
<sequence>MIHHHPSTNLLAEYSAGATGIAESLAIATHLHYCSECRQQVKAMQQVGGNFFDSAERLGVSDEALTSLFEKIDLIESQQRHEHCHSLASALPQNSASTNAIITNKRHHQPALASLPPVIAKLVGNPSKLRWKMLSPSLKVAHLKTGQTRCEVSLIKIRAGGKVMEHDHGGNEFTVVLNGAFSDANGVYKEGDFLHKVPGESHSPNATANANCVCLTVSDAPIKFTGFIGKLLNPFLTLQPG</sequence>
<dbReference type="InterPro" id="IPR014710">
    <property type="entry name" value="RmlC-like_jellyroll"/>
</dbReference>
<dbReference type="InterPro" id="IPR025979">
    <property type="entry name" value="ChrR-like_cupin_dom"/>
</dbReference>
<dbReference type="NCBIfam" id="TIGR02451">
    <property type="entry name" value="anti_sig_ChrR"/>
    <property type="match status" value="1"/>
</dbReference>
<organism evidence="2 3">
    <name type="scientific">Marinibactrum halimedae</name>
    <dbReference type="NCBI Taxonomy" id="1444977"/>
    <lineage>
        <taxon>Bacteria</taxon>
        <taxon>Pseudomonadati</taxon>
        <taxon>Pseudomonadota</taxon>
        <taxon>Gammaproteobacteria</taxon>
        <taxon>Cellvibrionales</taxon>
        <taxon>Cellvibrionaceae</taxon>
        <taxon>Marinibactrum</taxon>
    </lineage>
</organism>
<dbReference type="AlphaFoldDB" id="A0AA37T7P2"/>
<keyword evidence="3" id="KW-1185">Reference proteome</keyword>
<evidence type="ECO:0000313" key="2">
    <source>
        <dbReference type="EMBL" id="GLS25391.1"/>
    </source>
</evidence>
<gene>
    <name evidence="2" type="ORF">GCM10007877_11050</name>
</gene>
<dbReference type="InterPro" id="IPR041916">
    <property type="entry name" value="Anti_sigma_zinc_sf"/>
</dbReference>
<evidence type="ECO:0000313" key="3">
    <source>
        <dbReference type="Proteomes" id="UP001156870"/>
    </source>
</evidence>
<dbReference type="InterPro" id="IPR011051">
    <property type="entry name" value="RmlC_Cupin_sf"/>
</dbReference>
<feature type="domain" description="ChrR-like cupin" evidence="1">
    <location>
        <begin position="122"/>
        <end position="217"/>
    </location>
</feature>
<dbReference type="RefSeq" id="WP_232592105.1">
    <property type="nucleotide sequence ID" value="NZ_BSPD01000030.1"/>
</dbReference>
<dbReference type="SUPFAM" id="SSF51182">
    <property type="entry name" value="RmlC-like cupins"/>
    <property type="match status" value="1"/>
</dbReference>
<protein>
    <submittedName>
        <fullName evidence="2">Transcriptional regulator</fullName>
    </submittedName>
</protein>
<dbReference type="Proteomes" id="UP001156870">
    <property type="component" value="Unassembled WGS sequence"/>
</dbReference>
<evidence type="ECO:0000259" key="1">
    <source>
        <dbReference type="Pfam" id="PF12973"/>
    </source>
</evidence>
<accession>A0AA37T7P2</accession>